<sequence length="150" mass="17278">MNIKNSVTEEEYRALAEFRYGLRKFLRFSEAAARKHGITPQQHQLLLAIKGFPGRDYATVSELAERLQLMQHSVVGIIDRSEQANLVYRRTHAEDLRVTEVHLTPLGEEVLEALTVAHRDELKRSREFLASLNKVLGEMDPLFHPVEEDE</sequence>
<dbReference type="Proteomes" id="UP000533476">
    <property type="component" value="Unassembled WGS sequence"/>
</dbReference>
<evidence type="ECO:0000259" key="1">
    <source>
        <dbReference type="PROSITE" id="PS50995"/>
    </source>
</evidence>
<gene>
    <name evidence="2" type="ORF">HIJ39_19890</name>
</gene>
<name>A0A7Y0L774_9FIRM</name>
<dbReference type="RefSeq" id="WP_169102790.1">
    <property type="nucleotide sequence ID" value="NZ_JABBVZ010000124.1"/>
</dbReference>
<dbReference type="InterPro" id="IPR036388">
    <property type="entry name" value="WH-like_DNA-bd_sf"/>
</dbReference>
<keyword evidence="3" id="KW-1185">Reference proteome</keyword>
<dbReference type="Gene3D" id="1.10.10.10">
    <property type="entry name" value="Winged helix-like DNA-binding domain superfamily/Winged helix DNA-binding domain"/>
    <property type="match status" value="1"/>
</dbReference>
<proteinExistence type="predicted"/>
<evidence type="ECO:0000313" key="3">
    <source>
        <dbReference type="Proteomes" id="UP000533476"/>
    </source>
</evidence>
<comment type="caution">
    <text evidence="2">The sequence shown here is derived from an EMBL/GenBank/DDBJ whole genome shotgun (WGS) entry which is preliminary data.</text>
</comment>
<evidence type="ECO:0000313" key="2">
    <source>
        <dbReference type="EMBL" id="NMP24578.1"/>
    </source>
</evidence>
<dbReference type="PANTHER" id="PTHR33164:SF43">
    <property type="entry name" value="HTH-TYPE TRANSCRIPTIONAL REPRESSOR YETL"/>
    <property type="match status" value="1"/>
</dbReference>
<dbReference type="InterPro" id="IPR000835">
    <property type="entry name" value="HTH_MarR-typ"/>
</dbReference>
<dbReference type="SMART" id="SM00347">
    <property type="entry name" value="HTH_MARR"/>
    <property type="match status" value="1"/>
</dbReference>
<dbReference type="SUPFAM" id="SSF46785">
    <property type="entry name" value="Winged helix' DNA-binding domain"/>
    <property type="match status" value="1"/>
</dbReference>
<dbReference type="GO" id="GO:0006950">
    <property type="term" value="P:response to stress"/>
    <property type="evidence" value="ECO:0007669"/>
    <property type="project" value="TreeGrafter"/>
</dbReference>
<organism evidence="2 3">
    <name type="scientific">Sulfobacillus harzensis</name>
    <dbReference type="NCBI Taxonomy" id="2729629"/>
    <lineage>
        <taxon>Bacteria</taxon>
        <taxon>Bacillati</taxon>
        <taxon>Bacillota</taxon>
        <taxon>Clostridia</taxon>
        <taxon>Eubacteriales</taxon>
        <taxon>Clostridiales Family XVII. Incertae Sedis</taxon>
        <taxon>Sulfobacillus</taxon>
    </lineage>
</organism>
<dbReference type="AlphaFoldDB" id="A0A7Y0L774"/>
<dbReference type="PANTHER" id="PTHR33164">
    <property type="entry name" value="TRANSCRIPTIONAL REGULATOR, MARR FAMILY"/>
    <property type="match status" value="1"/>
</dbReference>
<protein>
    <submittedName>
        <fullName evidence="2">MarR family transcriptional regulator</fullName>
    </submittedName>
</protein>
<dbReference type="InterPro" id="IPR039422">
    <property type="entry name" value="MarR/SlyA-like"/>
</dbReference>
<dbReference type="Pfam" id="PF12802">
    <property type="entry name" value="MarR_2"/>
    <property type="match status" value="1"/>
</dbReference>
<feature type="domain" description="HTH marR-type" evidence="1">
    <location>
        <begin position="8"/>
        <end position="150"/>
    </location>
</feature>
<accession>A0A7Y0L774</accession>
<dbReference type="GO" id="GO:0003700">
    <property type="term" value="F:DNA-binding transcription factor activity"/>
    <property type="evidence" value="ECO:0007669"/>
    <property type="project" value="InterPro"/>
</dbReference>
<dbReference type="PROSITE" id="PS50995">
    <property type="entry name" value="HTH_MARR_2"/>
    <property type="match status" value="1"/>
</dbReference>
<reference evidence="2 3" key="1">
    <citation type="submission" date="2020-04" db="EMBL/GenBank/DDBJ databases">
        <authorList>
            <person name="Zhang R."/>
            <person name="Schippers A."/>
        </authorList>
    </citation>
    <scope>NUCLEOTIDE SEQUENCE [LARGE SCALE GENOMIC DNA]</scope>
    <source>
        <strain evidence="2 3">DSM 109850</strain>
    </source>
</reference>
<dbReference type="EMBL" id="JABBVZ010000124">
    <property type="protein sequence ID" value="NMP24578.1"/>
    <property type="molecule type" value="Genomic_DNA"/>
</dbReference>
<dbReference type="InterPro" id="IPR036390">
    <property type="entry name" value="WH_DNA-bd_sf"/>
</dbReference>